<feature type="signal peptide" evidence="1">
    <location>
        <begin position="1"/>
        <end position="23"/>
    </location>
</feature>
<dbReference type="RefSeq" id="WP_067774052.1">
    <property type="nucleotide sequence ID" value="NZ_LIGX01000017.1"/>
</dbReference>
<protein>
    <recommendedName>
        <fullName evidence="4">Prokaryotic membrane lipoprotein lipid attachment site profile</fullName>
    </recommendedName>
</protein>
<evidence type="ECO:0008006" key="4">
    <source>
        <dbReference type="Google" id="ProtNLM"/>
    </source>
</evidence>
<keyword evidence="1" id="KW-0732">Signal</keyword>
<gene>
    <name evidence="2" type="ORF">PYTT_1095</name>
</gene>
<dbReference type="Proteomes" id="UP000176204">
    <property type="component" value="Chromosome I"/>
</dbReference>
<proteinExistence type="predicted"/>
<sequence length="263" mass="30299">MYFNPSILLAITAGILITLPACTPETAQSPTHKKSRRCEASAYLTFNTSWLETATWKDVFCKIYANLAKSYIPAYACMDFQIGSDTVFSAHWPLPTLGLHESGDSYVDLYLENREIIVLTHTQLQGSETELQPLARERFLLDSEENMKSLHAMYLSDNPWICIIPDLQGNAYQTLQNLKDLQMHIPYSKRLMLHPIPLAFFYNYEKEERARSPKEFKRMAQSEAITARIFKNETMESILRQYHEEKDAIDNAPLTIQTVLFSE</sequence>
<keyword evidence="3" id="KW-1185">Reference proteome</keyword>
<name>A0A1H6LE18_9BACT</name>
<evidence type="ECO:0000256" key="1">
    <source>
        <dbReference type="SAM" id="SignalP"/>
    </source>
</evidence>
<dbReference type="EMBL" id="LT629973">
    <property type="protein sequence ID" value="SEH83487.1"/>
    <property type="molecule type" value="Genomic_DNA"/>
</dbReference>
<dbReference type="KEGG" id="agl:PYTT_1095"/>
<feature type="chain" id="PRO_5009604516" description="Prokaryotic membrane lipoprotein lipid attachment site profile" evidence="1">
    <location>
        <begin position="24"/>
        <end position="263"/>
    </location>
</feature>
<organism evidence="2 3">
    <name type="scientific">Akkermansia glycaniphila</name>
    <dbReference type="NCBI Taxonomy" id="1679444"/>
    <lineage>
        <taxon>Bacteria</taxon>
        <taxon>Pseudomonadati</taxon>
        <taxon>Verrucomicrobiota</taxon>
        <taxon>Verrucomicrobiia</taxon>
        <taxon>Verrucomicrobiales</taxon>
        <taxon>Akkermansiaceae</taxon>
        <taxon>Akkermansia</taxon>
    </lineage>
</organism>
<accession>A0A1H6LE18</accession>
<dbReference type="AlphaFoldDB" id="A0A1H6LE18"/>
<evidence type="ECO:0000313" key="2">
    <source>
        <dbReference type="EMBL" id="SEH83487.1"/>
    </source>
</evidence>
<reference evidence="3" key="1">
    <citation type="submission" date="2016-09" db="EMBL/GenBank/DDBJ databases">
        <authorList>
            <person name="Koehorst J."/>
        </authorList>
    </citation>
    <scope>NUCLEOTIDE SEQUENCE [LARGE SCALE GENOMIC DNA]</scope>
</reference>
<evidence type="ECO:0000313" key="3">
    <source>
        <dbReference type="Proteomes" id="UP000176204"/>
    </source>
</evidence>